<evidence type="ECO:0000256" key="7">
    <source>
        <dbReference type="ARBA" id="ARBA00049047"/>
    </source>
</evidence>
<keyword evidence="6" id="KW-0456">Lyase</keyword>
<dbReference type="UniPathway" id="UPA00035">
    <property type="reaction ID" value="UER00044"/>
</dbReference>
<keyword evidence="11" id="KW-1185">Reference proteome</keyword>
<dbReference type="InterPro" id="IPR011060">
    <property type="entry name" value="RibuloseP-bd_barrel"/>
</dbReference>
<comment type="pathway">
    <text evidence="1">Amino-acid biosynthesis; L-tryptophan biosynthesis; L-tryptophan from chorismate: step 5/5.</text>
</comment>
<dbReference type="CDD" id="cd04724">
    <property type="entry name" value="Tryptophan_synthase_alpha"/>
    <property type="match status" value="1"/>
</dbReference>
<gene>
    <name evidence="10" type="ORF">A4U43_C03F28960</name>
</gene>
<dbReference type="Pfam" id="PF00290">
    <property type="entry name" value="Trp_syntA"/>
    <property type="match status" value="1"/>
</dbReference>
<evidence type="ECO:0000256" key="1">
    <source>
        <dbReference type="ARBA" id="ARBA00004733"/>
    </source>
</evidence>
<dbReference type="PANTHER" id="PTHR43406:SF1">
    <property type="entry name" value="TRYPTOPHAN SYNTHASE ALPHA CHAIN, CHLOROPLASTIC"/>
    <property type="match status" value="1"/>
</dbReference>
<evidence type="ECO:0000256" key="4">
    <source>
        <dbReference type="ARBA" id="ARBA00022822"/>
    </source>
</evidence>
<dbReference type="GO" id="GO:0005829">
    <property type="term" value="C:cytosol"/>
    <property type="evidence" value="ECO:0007669"/>
    <property type="project" value="TreeGrafter"/>
</dbReference>
<dbReference type="Gene3D" id="3.20.20.70">
    <property type="entry name" value="Aldolase class I"/>
    <property type="match status" value="1"/>
</dbReference>
<dbReference type="HAMAP" id="MF_00131">
    <property type="entry name" value="Trp_synth_alpha"/>
    <property type="match status" value="1"/>
</dbReference>
<dbReference type="GO" id="GO:0009507">
    <property type="term" value="C:chloroplast"/>
    <property type="evidence" value="ECO:0007669"/>
    <property type="project" value="TreeGrafter"/>
</dbReference>
<keyword evidence="5" id="KW-0057">Aromatic amino acid biosynthesis</keyword>
<dbReference type="EMBL" id="CM007383">
    <property type="protein sequence ID" value="ONK76514.1"/>
    <property type="molecule type" value="Genomic_DNA"/>
</dbReference>
<name>A0A5P1FEN3_ASPOF</name>
<comment type="catalytic activity">
    <reaction evidence="7">
        <text>(1S,2R)-1-C-(indol-3-yl)glycerol 3-phosphate + L-serine = D-glyceraldehyde 3-phosphate + L-tryptophan + H2O</text>
        <dbReference type="Rhea" id="RHEA:10532"/>
        <dbReference type="ChEBI" id="CHEBI:15377"/>
        <dbReference type="ChEBI" id="CHEBI:33384"/>
        <dbReference type="ChEBI" id="CHEBI:57912"/>
        <dbReference type="ChEBI" id="CHEBI:58866"/>
        <dbReference type="ChEBI" id="CHEBI:59776"/>
        <dbReference type="EC" id="4.2.1.20"/>
    </reaction>
</comment>
<evidence type="ECO:0000313" key="11">
    <source>
        <dbReference type="Proteomes" id="UP000243459"/>
    </source>
</evidence>
<evidence type="ECO:0000256" key="2">
    <source>
        <dbReference type="ARBA" id="ARBA00011270"/>
    </source>
</evidence>
<dbReference type="OrthoDB" id="10050244at2759"/>
<reference evidence="11" key="1">
    <citation type="journal article" date="2017" name="Nat. Commun.">
        <title>The asparagus genome sheds light on the origin and evolution of a young Y chromosome.</title>
        <authorList>
            <person name="Harkess A."/>
            <person name="Zhou J."/>
            <person name="Xu C."/>
            <person name="Bowers J.E."/>
            <person name="Van der Hulst R."/>
            <person name="Ayyampalayam S."/>
            <person name="Mercati F."/>
            <person name="Riccardi P."/>
            <person name="McKain M.R."/>
            <person name="Kakrana A."/>
            <person name="Tang H."/>
            <person name="Ray J."/>
            <person name="Groenendijk J."/>
            <person name="Arikit S."/>
            <person name="Mathioni S.M."/>
            <person name="Nakano M."/>
            <person name="Shan H."/>
            <person name="Telgmann-Rauber A."/>
            <person name="Kanno A."/>
            <person name="Yue Z."/>
            <person name="Chen H."/>
            <person name="Li W."/>
            <person name="Chen Y."/>
            <person name="Xu X."/>
            <person name="Zhang Y."/>
            <person name="Luo S."/>
            <person name="Chen H."/>
            <person name="Gao J."/>
            <person name="Mao Z."/>
            <person name="Pires J.C."/>
            <person name="Luo M."/>
            <person name="Kudrna D."/>
            <person name="Wing R.A."/>
            <person name="Meyers B.C."/>
            <person name="Yi K."/>
            <person name="Kong H."/>
            <person name="Lavrijsen P."/>
            <person name="Sunseri F."/>
            <person name="Falavigna A."/>
            <person name="Ye Y."/>
            <person name="Leebens-Mack J.H."/>
            <person name="Chen G."/>
        </authorList>
    </citation>
    <scope>NUCLEOTIDE SEQUENCE [LARGE SCALE GENOMIC DNA]</scope>
    <source>
        <strain evidence="11">cv. DH0086</strain>
    </source>
</reference>
<dbReference type="AlphaFoldDB" id="A0A5P1FEN3"/>
<keyword evidence="3" id="KW-0028">Amino-acid biosynthesis</keyword>
<accession>A0A5P1FEN3</accession>
<evidence type="ECO:0000256" key="6">
    <source>
        <dbReference type="ARBA" id="ARBA00023239"/>
    </source>
</evidence>
<proteinExistence type="inferred from homology"/>
<comment type="subunit">
    <text evidence="2">Tetramer of two alpha and two beta chains.</text>
</comment>
<dbReference type="InterPro" id="IPR013785">
    <property type="entry name" value="Aldolase_TIM"/>
</dbReference>
<keyword evidence="4" id="KW-0822">Tryptophan biosynthesis</keyword>
<evidence type="ECO:0000256" key="8">
    <source>
        <dbReference type="ARBA" id="ARBA00060788"/>
    </source>
</evidence>
<sequence length="309" mass="32977">MNFAIALSMTKPSSFLLSSRKYHGFSLPQPSFRPISRSKSLLPRASLGISQTFSKLKEQGKVALIPYITAGDPDLSTTSEALNVLDSCGSDIIELGMPYSDPWVDGPVIQAATTRALTKGTSFDAVISMLAEVVPKLSCPIALCTYYNPILKRGTQKFMSTIKETGVQGLVVPDIPLEETTILRKEAADHNIELVLLTTPTTPSERMKAIVEAAEGFVYLVSSVGVTGAQSSVSSHVPSLLQEIKEASTKPVAVGFGISKPDHVKQMASWGADGVIVGSALVRILGEAKSPEEGLKKLESFTKILKAAL</sequence>
<dbReference type="OMA" id="YDGPFIR"/>
<dbReference type="Proteomes" id="UP000243459">
    <property type="component" value="Chromosome 3"/>
</dbReference>
<comment type="similarity">
    <text evidence="8 9">Belongs to the TrpA family.</text>
</comment>
<evidence type="ECO:0000256" key="3">
    <source>
        <dbReference type="ARBA" id="ARBA00022605"/>
    </source>
</evidence>
<dbReference type="InterPro" id="IPR002028">
    <property type="entry name" value="Trp_synthase_suA"/>
</dbReference>
<dbReference type="SUPFAM" id="SSF51366">
    <property type="entry name" value="Ribulose-phoshate binding barrel"/>
    <property type="match status" value="1"/>
</dbReference>
<dbReference type="Gramene" id="ONK76514">
    <property type="protein sequence ID" value="ONK76514"/>
    <property type="gene ID" value="A4U43_C03F28960"/>
</dbReference>
<protein>
    <submittedName>
        <fullName evidence="10">Uncharacterized protein</fullName>
    </submittedName>
</protein>
<dbReference type="NCBIfam" id="TIGR00262">
    <property type="entry name" value="trpA"/>
    <property type="match status" value="1"/>
</dbReference>
<organism evidence="10 11">
    <name type="scientific">Asparagus officinalis</name>
    <name type="common">Garden asparagus</name>
    <dbReference type="NCBI Taxonomy" id="4686"/>
    <lineage>
        <taxon>Eukaryota</taxon>
        <taxon>Viridiplantae</taxon>
        <taxon>Streptophyta</taxon>
        <taxon>Embryophyta</taxon>
        <taxon>Tracheophyta</taxon>
        <taxon>Spermatophyta</taxon>
        <taxon>Magnoliopsida</taxon>
        <taxon>Liliopsida</taxon>
        <taxon>Asparagales</taxon>
        <taxon>Asparagaceae</taxon>
        <taxon>Asparagoideae</taxon>
        <taxon>Asparagus</taxon>
    </lineage>
</organism>
<dbReference type="FunFam" id="3.20.20.70:FF:000107">
    <property type="entry name" value="Tryptophan synthase alpha chain, chloroplastic"/>
    <property type="match status" value="1"/>
</dbReference>
<evidence type="ECO:0000256" key="9">
    <source>
        <dbReference type="RuleBase" id="RU003662"/>
    </source>
</evidence>
<evidence type="ECO:0000256" key="5">
    <source>
        <dbReference type="ARBA" id="ARBA00023141"/>
    </source>
</evidence>
<dbReference type="PANTHER" id="PTHR43406">
    <property type="entry name" value="TRYPTOPHAN SYNTHASE, ALPHA CHAIN"/>
    <property type="match status" value="1"/>
</dbReference>
<evidence type="ECO:0000313" key="10">
    <source>
        <dbReference type="EMBL" id="ONK76514.1"/>
    </source>
</evidence>
<dbReference type="GO" id="GO:0004834">
    <property type="term" value="F:tryptophan synthase activity"/>
    <property type="evidence" value="ECO:0007669"/>
    <property type="project" value="UniProtKB-EC"/>
</dbReference>